<comment type="caution">
    <text evidence="3">The sequence shown here is derived from an EMBL/GenBank/DDBJ whole genome shotgun (WGS) entry which is preliminary data.</text>
</comment>
<reference evidence="3" key="2">
    <citation type="journal article" date="2022" name="Sci. Total Environ.">
        <title>Prevalence, transmission, and molecular epidemiology of tet(X)-positive bacteria among humans, animals, and environmental niches in China: An epidemiological, and genomic-based study.</title>
        <authorList>
            <person name="Dong N."/>
            <person name="Zeng Y."/>
            <person name="Cai C."/>
            <person name="Sun C."/>
            <person name="Lu J."/>
            <person name="Liu C."/>
            <person name="Zhou H."/>
            <person name="Sun Q."/>
            <person name="Shu L."/>
            <person name="Wang H."/>
            <person name="Wang Y."/>
            <person name="Wang S."/>
            <person name="Wu C."/>
            <person name="Chan E.W."/>
            <person name="Chen G."/>
            <person name="Shen Z."/>
            <person name="Chen S."/>
            <person name="Zhang R."/>
        </authorList>
    </citation>
    <scope>NUCLEOTIDE SEQUENCE</scope>
    <source>
        <strain evidence="3">R1692</strain>
    </source>
</reference>
<keyword evidence="1" id="KW-0732">Signal</keyword>
<keyword evidence="4" id="KW-1185">Reference proteome</keyword>
<dbReference type="InterPro" id="IPR024311">
    <property type="entry name" value="Lipocalin-like"/>
</dbReference>
<proteinExistence type="predicted"/>
<organism evidence="3 4">
    <name type="scientific">Sphingobacterium hotanense</name>
    <dbReference type="NCBI Taxonomy" id="649196"/>
    <lineage>
        <taxon>Bacteria</taxon>
        <taxon>Pseudomonadati</taxon>
        <taxon>Bacteroidota</taxon>
        <taxon>Sphingobacteriia</taxon>
        <taxon>Sphingobacteriales</taxon>
        <taxon>Sphingobacteriaceae</taxon>
        <taxon>Sphingobacterium</taxon>
    </lineage>
</organism>
<dbReference type="Pfam" id="PF13648">
    <property type="entry name" value="Lipocalin_4"/>
    <property type="match status" value="1"/>
</dbReference>
<sequence length="133" mass="14461">MKRSISTLLLLTGFLLLISCAKDEISEQDPLVGLWKLQRITAGNESVDVTNVTCYGQSTLKVTKSEITLSLKSPQTGADCSTDTSSFGWKKNGNVYQVVDDEVGEYITITLIGDDLSLTVTADGNSSTFLFRK</sequence>
<gene>
    <name evidence="3" type="ORF">HX018_06635</name>
</gene>
<accession>A0ABT7NL83</accession>
<dbReference type="PROSITE" id="PS51257">
    <property type="entry name" value="PROKAR_LIPOPROTEIN"/>
    <property type="match status" value="1"/>
</dbReference>
<evidence type="ECO:0000313" key="4">
    <source>
        <dbReference type="Proteomes" id="UP001170954"/>
    </source>
</evidence>
<dbReference type="Proteomes" id="UP001170954">
    <property type="component" value="Unassembled WGS sequence"/>
</dbReference>
<evidence type="ECO:0000259" key="2">
    <source>
        <dbReference type="Pfam" id="PF13648"/>
    </source>
</evidence>
<name>A0ABT7NL83_9SPHI</name>
<feature type="chain" id="PRO_5047217268" evidence="1">
    <location>
        <begin position="22"/>
        <end position="133"/>
    </location>
</feature>
<dbReference type="RefSeq" id="WP_286650892.1">
    <property type="nucleotide sequence ID" value="NZ_JACAGK010000014.1"/>
</dbReference>
<protein>
    <submittedName>
        <fullName evidence="3">Lipocalin family protein</fullName>
    </submittedName>
</protein>
<evidence type="ECO:0000313" key="3">
    <source>
        <dbReference type="EMBL" id="MDM1047911.1"/>
    </source>
</evidence>
<dbReference type="EMBL" id="JACAGK010000014">
    <property type="protein sequence ID" value="MDM1047911.1"/>
    <property type="molecule type" value="Genomic_DNA"/>
</dbReference>
<feature type="signal peptide" evidence="1">
    <location>
        <begin position="1"/>
        <end position="21"/>
    </location>
</feature>
<evidence type="ECO:0000256" key="1">
    <source>
        <dbReference type="SAM" id="SignalP"/>
    </source>
</evidence>
<reference evidence="3" key="1">
    <citation type="submission" date="2020-06" db="EMBL/GenBank/DDBJ databases">
        <authorList>
            <person name="Dong N."/>
        </authorList>
    </citation>
    <scope>NUCLEOTIDE SEQUENCE</scope>
    <source>
        <strain evidence="3">R1692</strain>
    </source>
</reference>
<feature type="domain" description="Lipocalin-like" evidence="2">
    <location>
        <begin position="31"/>
        <end position="117"/>
    </location>
</feature>